<dbReference type="EMBL" id="JBDIME010000003">
    <property type="protein sequence ID" value="MEN2789128.1"/>
    <property type="molecule type" value="Genomic_DNA"/>
</dbReference>
<dbReference type="InterPro" id="IPR001283">
    <property type="entry name" value="CRISP-related"/>
</dbReference>
<dbReference type="PRINTS" id="PR00838">
    <property type="entry name" value="V5ALLERGEN"/>
</dbReference>
<sequence>MRWNLGLMALALLAGCSAAAPPQRVVEERAFSGQAARGSALLRHAMIEGHNDARAAVGVPPLAWNATLAADAQAYATELARTGRFEHSREPRGRTPEGENLWTGTRGAYRYEEMVGHWVDEGRYYRPRPTPDFSTTGRWEDVAHYTEIIWRGTTEFGCAAASNATDDYVVCRYTPPGNVVGQMAF</sequence>
<evidence type="ECO:0000313" key="4">
    <source>
        <dbReference type="Proteomes" id="UP001419910"/>
    </source>
</evidence>
<evidence type="ECO:0000259" key="2">
    <source>
        <dbReference type="SMART" id="SM00198"/>
    </source>
</evidence>
<dbReference type="Pfam" id="PF00188">
    <property type="entry name" value="CAP"/>
    <property type="match status" value="1"/>
</dbReference>
<organism evidence="3 4">
    <name type="scientific">Sphingomonas oligophenolica</name>
    <dbReference type="NCBI Taxonomy" id="301154"/>
    <lineage>
        <taxon>Bacteria</taxon>
        <taxon>Pseudomonadati</taxon>
        <taxon>Pseudomonadota</taxon>
        <taxon>Alphaproteobacteria</taxon>
        <taxon>Sphingomonadales</taxon>
        <taxon>Sphingomonadaceae</taxon>
        <taxon>Sphingomonas</taxon>
    </lineage>
</organism>
<dbReference type="InterPro" id="IPR018244">
    <property type="entry name" value="Allrgn_V5/Tpx1_CS"/>
</dbReference>
<gene>
    <name evidence="3" type="ORF">ABC974_05785</name>
</gene>
<protein>
    <submittedName>
        <fullName evidence="3">CAP domain-containing protein</fullName>
    </submittedName>
</protein>
<evidence type="ECO:0000256" key="1">
    <source>
        <dbReference type="SAM" id="SignalP"/>
    </source>
</evidence>
<feature type="signal peptide" evidence="1">
    <location>
        <begin position="1"/>
        <end position="19"/>
    </location>
</feature>
<dbReference type="SUPFAM" id="SSF55797">
    <property type="entry name" value="PR-1-like"/>
    <property type="match status" value="1"/>
</dbReference>
<dbReference type="InterPro" id="IPR014044">
    <property type="entry name" value="CAP_dom"/>
</dbReference>
<feature type="chain" id="PRO_5046238470" evidence="1">
    <location>
        <begin position="20"/>
        <end position="185"/>
    </location>
</feature>
<dbReference type="Gene3D" id="3.40.33.10">
    <property type="entry name" value="CAP"/>
    <property type="match status" value="1"/>
</dbReference>
<feature type="domain" description="SCP" evidence="2">
    <location>
        <begin position="41"/>
        <end position="181"/>
    </location>
</feature>
<keyword evidence="4" id="KW-1185">Reference proteome</keyword>
<dbReference type="InterPro" id="IPR002413">
    <property type="entry name" value="V5_allergen-like"/>
</dbReference>
<reference evidence="3 4" key="1">
    <citation type="submission" date="2024-05" db="EMBL/GenBank/DDBJ databases">
        <authorList>
            <person name="Liu Q."/>
            <person name="Xin Y.-H."/>
        </authorList>
    </citation>
    <scope>NUCLEOTIDE SEQUENCE [LARGE SCALE GENOMIC DNA]</scope>
    <source>
        <strain evidence="3 4">CGMCC 1.10181</strain>
    </source>
</reference>
<evidence type="ECO:0000313" key="3">
    <source>
        <dbReference type="EMBL" id="MEN2789128.1"/>
    </source>
</evidence>
<comment type="caution">
    <text evidence="3">The sequence shown here is derived from an EMBL/GenBank/DDBJ whole genome shotgun (WGS) entry which is preliminary data.</text>
</comment>
<dbReference type="RefSeq" id="WP_343891784.1">
    <property type="nucleotide sequence ID" value="NZ_BAAAEH010000047.1"/>
</dbReference>
<dbReference type="PANTHER" id="PTHR10334">
    <property type="entry name" value="CYSTEINE-RICH SECRETORY PROTEIN-RELATED"/>
    <property type="match status" value="1"/>
</dbReference>
<dbReference type="PROSITE" id="PS51257">
    <property type="entry name" value="PROKAR_LIPOPROTEIN"/>
    <property type="match status" value="1"/>
</dbReference>
<dbReference type="SMART" id="SM00198">
    <property type="entry name" value="SCP"/>
    <property type="match status" value="1"/>
</dbReference>
<name>A0ABU9XZZ3_9SPHN</name>
<accession>A0ABU9XZZ3</accession>
<keyword evidence="1" id="KW-0732">Signal</keyword>
<dbReference type="InterPro" id="IPR035940">
    <property type="entry name" value="CAP_sf"/>
</dbReference>
<dbReference type="Proteomes" id="UP001419910">
    <property type="component" value="Unassembled WGS sequence"/>
</dbReference>
<dbReference type="PROSITE" id="PS01010">
    <property type="entry name" value="CRISP_2"/>
    <property type="match status" value="1"/>
</dbReference>
<proteinExistence type="predicted"/>
<dbReference type="PRINTS" id="PR00837">
    <property type="entry name" value="V5TPXLIKE"/>
</dbReference>